<dbReference type="Gene3D" id="3.30.750.24">
    <property type="entry name" value="STAS domain"/>
    <property type="match status" value="1"/>
</dbReference>
<dbReference type="PROSITE" id="PS50801">
    <property type="entry name" value="STAS"/>
    <property type="match status" value="1"/>
</dbReference>
<reference evidence="2" key="1">
    <citation type="submission" date="2014-01" db="EMBL/GenBank/DDBJ databases">
        <authorList>
            <person name="Brown-Elliot B."/>
            <person name="Wallace R."/>
            <person name="Lenaerts A."/>
            <person name="Ordway D."/>
            <person name="DeGroote M.A."/>
            <person name="Parker T."/>
            <person name="Sizemore C."/>
            <person name="Tallon L.J."/>
            <person name="Sadzewicz L.K."/>
            <person name="Sengamalay N."/>
            <person name="Fraser C.M."/>
            <person name="Hine E."/>
            <person name="Shefchek K.A."/>
            <person name="Das S.P."/>
            <person name="Tettelin H."/>
        </authorList>
    </citation>
    <scope>NUCLEOTIDE SEQUENCE [LARGE SCALE GENOMIC DNA]</scope>
    <source>
        <strain evidence="2">4042</strain>
    </source>
</reference>
<dbReference type="CDD" id="cd07043">
    <property type="entry name" value="STAS_anti-anti-sigma_factors"/>
    <property type="match status" value="1"/>
</dbReference>
<accession>X7YK06</accession>
<dbReference type="InterPro" id="IPR002645">
    <property type="entry name" value="STAS_dom"/>
</dbReference>
<dbReference type="Pfam" id="PF01740">
    <property type="entry name" value="STAS"/>
    <property type="match status" value="1"/>
</dbReference>
<proteinExistence type="predicted"/>
<gene>
    <name evidence="2" type="ORF">I553_0319</name>
</gene>
<evidence type="ECO:0000313" key="2">
    <source>
        <dbReference type="EMBL" id="EUA06833.1"/>
    </source>
</evidence>
<dbReference type="EMBL" id="JAOB01000093">
    <property type="protein sequence ID" value="EUA06833.1"/>
    <property type="molecule type" value="Genomic_DNA"/>
</dbReference>
<protein>
    <submittedName>
        <fullName evidence="2">STAS domain protein</fullName>
    </submittedName>
</protein>
<dbReference type="AlphaFoldDB" id="X7YK06"/>
<name>X7YK06_MYCXE</name>
<dbReference type="InterPro" id="IPR036513">
    <property type="entry name" value="STAS_dom_sf"/>
</dbReference>
<dbReference type="PATRIC" id="fig|1299334.3.peg.9907"/>
<feature type="domain" description="STAS" evidence="1">
    <location>
        <begin position="1"/>
        <end position="49"/>
    </location>
</feature>
<organism evidence="2">
    <name type="scientific">Mycobacterium xenopi 4042</name>
    <dbReference type="NCBI Taxonomy" id="1299334"/>
    <lineage>
        <taxon>Bacteria</taxon>
        <taxon>Bacillati</taxon>
        <taxon>Actinomycetota</taxon>
        <taxon>Actinomycetes</taxon>
        <taxon>Mycobacteriales</taxon>
        <taxon>Mycobacteriaceae</taxon>
        <taxon>Mycobacterium</taxon>
    </lineage>
</organism>
<evidence type="ECO:0000259" key="1">
    <source>
        <dbReference type="PROSITE" id="PS50801"/>
    </source>
</evidence>
<sequence length="111" mass="12144">MAVVAHGELDAANASQLADYVQQCAAFSKLVILDLRGVEFFGTAGFSTLHTINVRCARADVQWAVVPSRAVSRVLRICDPEHALPIADSADVMLVDQREPRRLLQLVSQSR</sequence>
<comment type="caution">
    <text evidence="2">The sequence shown here is derived from an EMBL/GenBank/DDBJ whole genome shotgun (WGS) entry which is preliminary data.</text>
</comment>
<dbReference type="SUPFAM" id="SSF52091">
    <property type="entry name" value="SpoIIaa-like"/>
    <property type="match status" value="1"/>
</dbReference>